<keyword evidence="1" id="KW-1133">Transmembrane helix</keyword>
<dbReference type="EMBL" id="JAYLLN010000054">
    <property type="protein sequence ID" value="MEI5986333.1"/>
    <property type="molecule type" value="Genomic_DNA"/>
</dbReference>
<dbReference type="Proteomes" id="UP001363035">
    <property type="component" value="Unassembled WGS sequence"/>
</dbReference>
<gene>
    <name evidence="2" type="ORF">VJ786_15625</name>
</gene>
<sequence>MRKISPYISIPVVIFLVILGSTEAFQLLSERSDWDVFLGVLLVILLIAVVYNFFKYIFNKPIE</sequence>
<protein>
    <submittedName>
        <fullName evidence="2">Uncharacterized protein</fullName>
    </submittedName>
</protein>
<name>A0ABU8I9Z6_9SPHI</name>
<feature type="transmembrane region" description="Helical" evidence="1">
    <location>
        <begin position="34"/>
        <end position="54"/>
    </location>
</feature>
<keyword evidence="1" id="KW-0472">Membrane</keyword>
<evidence type="ECO:0000256" key="1">
    <source>
        <dbReference type="SAM" id="Phobius"/>
    </source>
</evidence>
<keyword evidence="1" id="KW-0812">Transmembrane</keyword>
<organism evidence="2 3">
    <name type="scientific">Sphingobacterium tenebrionis</name>
    <dbReference type="NCBI Taxonomy" id="3111775"/>
    <lineage>
        <taxon>Bacteria</taxon>
        <taxon>Pseudomonadati</taxon>
        <taxon>Bacteroidota</taxon>
        <taxon>Sphingobacteriia</taxon>
        <taxon>Sphingobacteriales</taxon>
        <taxon>Sphingobacteriaceae</taxon>
        <taxon>Sphingobacterium</taxon>
    </lineage>
</organism>
<accession>A0ABU8I9Z6</accession>
<evidence type="ECO:0000313" key="2">
    <source>
        <dbReference type="EMBL" id="MEI5986333.1"/>
    </source>
</evidence>
<dbReference type="RefSeq" id="WP_099368210.1">
    <property type="nucleotide sequence ID" value="NZ_JAYLLN010000054.1"/>
</dbReference>
<keyword evidence="3" id="KW-1185">Reference proteome</keyword>
<evidence type="ECO:0000313" key="3">
    <source>
        <dbReference type="Proteomes" id="UP001363035"/>
    </source>
</evidence>
<reference evidence="2 3" key="1">
    <citation type="submission" date="2024-01" db="EMBL/GenBank/DDBJ databases">
        <title>Sphingobacterium tenebrionis sp. nov., a novel endophyte isolated from tenebrio molitor intestines.</title>
        <authorList>
            <person name="Zhang C."/>
        </authorList>
    </citation>
    <scope>NUCLEOTIDE SEQUENCE [LARGE SCALE GENOMIC DNA]</scope>
    <source>
        <strain evidence="2 3">PU5-4</strain>
    </source>
</reference>
<proteinExistence type="predicted"/>
<comment type="caution">
    <text evidence="2">The sequence shown here is derived from an EMBL/GenBank/DDBJ whole genome shotgun (WGS) entry which is preliminary data.</text>
</comment>